<evidence type="ECO:0000313" key="2">
    <source>
        <dbReference type="Proteomes" id="UP000019197"/>
    </source>
</evidence>
<dbReference type="Proteomes" id="UP000019197">
    <property type="component" value="Unassembled WGS sequence"/>
</dbReference>
<accession>W1IPJ4</accession>
<proteinExistence type="predicted"/>
<evidence type="ECO:0000313" key="1">
    <source>
        <dbReference type="EMBL" id="CDL79531.1"/>
    </source>
</evidence>
<comment type="caution">
    <text evidence="1">The sequence shown here is derived from an EMBL/GenBank/DDBJ whole genome shotgun (WGS) entry which is preliminary data.</text>
</comment>
<organism evidence="1 2">
    <name type="scientific">Xenorhabdus cabanillasii JM26</name>
    <dbReference type="NCBI Taxonomy" id="1427517"/>
    <lineage>
        <taxon>Bacteria</taxon>
        <taxon>Pseudomonadati</taxon>
        <taxon>Pseudomonadota</taxon>
        <taxon>Gammaproteobacteria</taxon>
        <taxon>Enterobacterales</taxon>
        <taxon>Morganellaceae</taxon>
        <taxon>Xenorhabdus</taxon>
    </lineage>
</organism>
<protein>
    <submittedName>
        <fullName evidence="1">Uncharacterized protein</fullName>
    </submittedName>
</protein>
<sequence length="42" mass="4974">MGMRLTPCELQDYYSELGNNENDYQFHVITMVSFLFRRPGIS</sequence>
<dbReference type="AlphaFoldDB" id="W1IPJ4"/>
<gene>
    <name evidence="1" type="ORF">XCR1_1170008</name>
</gene>
<name>W1IPJ4_9GAMM</name>
<reference evidence="1 2" key="1">
    <citation type="submission" date="2013-11" db="EMBL/GenBank/DDBJ databases">
        <title>Draft genome sequence and annotation of the entomopathogenic bacterium, Xenorhabdus cabanillasi strain JM26.</title>
        <authorList>
            <person name="Gualtieri M."/>
            <person name="Ogier J.C."/>
            <person name="Pages S."/>
            <person name="Givaudan A."/>
            <person name="Gaudriault S."/>
        </authorList>
    </citation>
    <scope>NUCLEOTIDE SEQUENCE [LARGE SCALE GENOMIC DNA]</scope>
    <source>
        <strain evidence="1 2">JM26</strain>
    </source>
</reference>
<dbReference type="EMBL" id="CBXE010000021">
    <property type="protein sequence ID" value="CDL79531.1"/>
    <property type="molecule type" value="Genomic_DNA"/>
</dbReference>